<name>A0ABQ7FSW6_DUNSA</name>
<dbReference type="InterPro" id="IPR050161">
    <property type="entry name" value="Siro_Cobalamin_biosynth"/>
</dbReference>
<dbReference type="Pfam" id="PF00590">
    <property type="entry name" value="TP_methylase"/>
    <property type="match status" value="1"/>
</dbReference>
<reference evidence="4" key="1">
    <citation type="submission" date="2017-08" db="EMBL/GenBank/DDBJ databases">
        <authorList>
            <person name="Polle J.E."/>
            <person name="Barry K."/>
            <person name="Cushman J."/>
            <person name="Schmutz J."/>
            <person name="Tran D."/>
            <person name="Hathwaick L.T."/>
            <person name="Yim W.C."/>
            <person name="Jenkins J."/>
            <person name="Mckie-Krisberg Z.M."/>
            <person name="Prochnik S."/>
            <person name="Lindquist E."/>
            <person name="Dockter R.B."/>
            <person name="Adam C."/>
            <person name="Molina H."/>
            <person name="Bunkerborg J."/>
            <person name="Jin E."/>
            <person name="Buchheim M."/>
            <person name="Magnuson J."/>
        </authorList>
    </citation>
    <scope>NUCLEOTIDE SEQUENCE</scope>
    <source>
        <strain evidence="4">CCAP 19/18</strain>
    </source>
</reference>
<dbReference type="PANTHER" id="PTHR45790">
    <property type="entry name" value="SIROHEME SYNTHASE-RELATED"/>
    <property type="match status" value="1"/>
</dbReference>
<evidence type="ECO:0000256" key="1">
    <source>
        <dbReference type="ARBA" id="ARBA00023244"/>
    </source>
</evidence>
<comment type="caution">
    <text evidence="4">The sequence shown here is derived from an EMBL/GenBank/DDBJ whole genome shotgun (WGS) entry which is preliminary data.</text>
</comment>
<evidence type="ECO:0000313" key="5">
    <source>
        <dbReference type="Proteomes" id="UP000815325"/>
    </source>
</evidence>
<dbReference type="GO" id="GO:0008168">
    <property type="term" value="F:methyltransferase activity"/>
    <property type="evidence" value="ECO:0007669"/>
    <property type="project" value="UniProtKB-KW"/>
</dbReference>
<dbReference type="SUPFAM" id="SSF53790">
    <property type="entry name" value="Tetrapyrrole methylase"/>
    <property type="match status" value="1"/>
</dbReference>
<feature type="compositionally biased region" description="Polar residues" evidence="2">
    <location>
        <begin position="37"/>
        <end position="50"/>
    </location>
</feature>
<evidence type="ECO:0000256" key="2">
    <source>
        <dbReference type="SAM" id="MobiDB-lite"/>
    </source>
</evidence>
<dbReference type="InterPro" id="IPR000878">
    <property type="entry name" value="4pyrrol_Mease"/>
</dbReference>
<dbReference type="PROSITE" id="PS51257">
    <property type="entry name" value="PROKAR_LIPOPROTEIN"/>
    <property type="match status" value="1"/>
</dbReference>
<sequence>MLGARPFPISSTIHAGGSSCMYAHRKHARGRRGCQQAAETHQQPSAQAENASAPPKATCFLVGAGLGPVDHLTVKAANLLKTAEVCVYDDLGAQGPLELLPPSCEKVYVGKRGGKQSAKQPDIDRILVEHCSQGRTVVRLKGGCPSVFSRVSSEMAALADAGCPFELVPGVSSALAAPLVAGQPADTQQRSLV</sequence>
<organism evidence="4 5">
    <name type="scientific">Dunaliella salina</name>
    <name type="common">Green alga</name>
    <name type="synonym">Protococcus salinus</name>
    <dbReference type="NCBI Taxonomy" id="3046"/>
    <lineage>
        <taxon>Eukaryota</taxon>
        <taxon>Viridiplantae</taxon>
        <taxon>Chlorophyta</taxon>
        <taxon>core chlorophytes</taxon>
        <taxon>Chlorophyceae</taxon>
        <taxon>CS clade</taxon>
        <taxon>Chlamydomonadales</taxon>
        <taxon>Dunaliellaceae</taxon>
        <taxon>Dunaliella</taxon>
    </lineage>
</organism>
<evidence type="ECO:0000259" key="3">
    <source>
        <dbReference type="Pfam" id="PF00590"/>
    </source>
</evidence>
<protein>
    <submittedName>
        <fullName evidence="4">Tetrapyrrole methylase</fullName>
    </submittedName>
</protein>
<dbReference type="Proteomes" id="UP000815325">
    <property type="component" value="Unassembled WGS sequence"/>
</dbReference>
<keyword evidence="4" id="KW-0489">Methyltransferase</keyword>
<dbReference type="Gene3D" id="3.40.1010.10">
    <property type="entry name" value="Cobalt-precorrin-4 Transmethylase, Domain 1"/>
    <property type="match status" value="1"/>
</dbReference>
<dbReference type="EMBL" id="MU072426">
    <property type="protein sequence ID" value="KAF5825592.1"/>
    <property type="molecule type" value="Genomic_DNA"/>
</dbReference>
<gene>
    <name evidence="4" type="ORF">DUNSADRAFT_8222</name>
</gene>
<feature type="domain" description="Tetrapyrrole methylase" evidence="3">
    <location>
        <begin position="59"/>
        <end position="189"/>
    </location>
</feature>
<keyword evidence="1" id="KW-0627">Porphyrin biosynthesis</keyword>
<dbReference type="GO" id="GO:0032259">
    <property type="term" value="P:methylation"/>
    <property type="evidence" value="ECO:0007669"/>
    <property type="project" value="UniProtKB-KW"/>
</dbReference>
<keyword evidence="5" id="KW-1185">Reference proteome</keyword>
<keyword evidence="4" id="KW-0808">Transferase</keyword>
<accession>A0ABQ7FSW6</accession>
<dbReference type="InterPro" id="IPR035996">
    <property type="entry name" value="4pyrrol_Methylase_sf"/>
</dbReference>
<proteinExistence type="predicted"/>
<evidence type="ECO:0000313" key="4">
    <source>
        <dbReference type="EMBL" id="KAF5825592.1"/>
    </source>
</evidence>
<dbReference type="InterPro" id="IPR014777">
    <property type="entry name" value="4pyrrole_Mease_sub1"/>
</dbReference>
<dbReference type="PANTHER" id="PTHR45790:SF3">
    <property type="entry name" value="S-ADENOSYL-L-METHIONINE-DEPENDENT UROPORPHYRINOGEN III METHYLTRANSFERASE, CHLOROPLASTIC"/>
    <property type="match status" value="1"/>
</dbReference>
<feature type="region of interest" description="Disordered" evidence="2">
    <location>
        <begin position="31"/>
        <end position="52"/>
    </location>
</feature>